<protein>
    <submittedName>
        <fullName evidence="1">Uncharacterized protein</fullName>
    </submittedName>
</protein>
<reference evidence="1" key="1">
    <citation type="submission" date="2023-10" db="EMBL/GenBank/DDBJ databases">
        <authorList>
            <person name="Chen Y."/>
            <person name="Shah S."/>
            <person name="Dougan E. K."/>
            <person name="Thang M."/>
            <person name="Chan C."/>
        </authorList>
    </citation>
    <scope>NUCLEOTIDE SEQUENCE [LARGE SCALE GENOMIC DNA]</scope>
</reference>
<name>A0ABN9UN56_9DINO</name>
<dbReference type="EMBL" id="CAUYUJ010015977">
    <property type="protein sequence ID" value="CAK0860422.1"/>
    <property type="molecule type" value="Genomic_DNA"/>
</dbReference>
<organism evidence="1 2">
    <name type="scientific">Prorocentrum cordatum</name>
    <dbReference type="NCBI Taxonomy" id="2364126"/>
    <lineage>
        <taxon>Eukaryota</taxon>
        <taxon>Sar</taxon>
        <taxon>Alveolata</taxon>
        <taxon>Dinophyceae</taxon>
        <taxon>Prorocentrales</taxon>
        <taxon>Prorocentraceae</taxon>
        <taxon>Prorocentrum</taxon>
    </lineage>
</organism>
<sequence>VPASVYTPMASSLKRAAGGIANLGMPVEHAKRTCSNRSLTDQELREHWEPFAKFGMLPTPKLAISLVRRRAECLWKELFLVSDASKIEVLAKQLREVLRVWTGPRATNRFDTFDPKLISAGVADAEMPDFFAKCTFTSGIGQWMRARDADLGEGAAVLLLDGSAAMRALRSFLIKVIHEITGVEIFQECSRFEQEALRTTGFAAPMQALGQRAFSAYGWHWKNQSDRLKAIGKISKPSTQVTGAVIKDLKAMCDKILNWEQQVNGQICMALRAGLIKKASLMAEDLLKSKRRKLEQKDSNTEEHERTVFMHGTKDFFNQLHNPDPFNEEIAKWASKLSDSLQDVDKGAKMSMVSGAIAARTPALAEHAQRLRGAIGACKPCALPEQIENEPYKLLQSIAADAAEKLSFGSGGASHIYDAIEMLAEISPKGCKRDCGKFSAYLKSAWRLQCVTVTAEAKLADCDGNRADLDKLARELSQAVQRATEKCMPRMPTALADMFCSALNARVESSRAKAEALVVEIGSQVREYFHNGRGASRGQARGDTADTLQSEYAALLQKTVGFSLPPKADVDATAPELIRAARVLTLEHSFISRFTNEATKRDEIVVRNEMRDTQSSLKEWSLAPEGAPAALVARCRADLRVQ</sequence>
<dbReference type="Proteomes" id="UP001189429">
    <property type="component" value="Unassembled WGS sequence"/>
</dbReference>
<feature type="non-terminal residue" evidence="1">
    <location>
        <position position="642"/>
    </location>
</feature>
<comment type="caution">
    <text evidence="1">The sequence shown here is derived from an EMBL/GenBank/DDBJ whole genome shotgun (WGS) entry which is preliminary data.</text>
</comment>
<feature type="non-terminal residue" evidence="1">
    <location>
        <position position="1"/>
    </location>
</feature>
<evidence type="ECO:0000313" key="1">
    <source>
        <dbReference type="EMBL" id="CAK0860422.1"/>
    </source>
</evidence>
<evidence type="ECO:0000313" key="2">
    <source>
        <dbReference type="Proteomes" id="UP001189429"/>
    </source>
</evidence>
<proteinExistence type="predicted"/>
<accession>A0ABN9UN56</accession>
<gene>
    <name evidence="1" type="ORF">PCOR1329_LOCUS49396</name>
</gene>
<keyword evidence="2" id="KW-1185">Reference proteome</keyword>